<dbReference type="SUPFAM" id="SSF110997">
    <property type="entry name" value="Sporulation related repeat"/>
    <property type="match status" value="1"/>
</dbReference>
<name>A0AAE3MIU1_9FLAO</name>
<dbReference type="RefSeq" id="WP_266010754.1">
    <property type="nucleotide sequence ID" value="NZ_JAPFQP010000001.1"/>
</dbReference>
<dbReference type="InterPro" id="IPR041268">
    <property type="entry name" value="HU-CCDC81_bac_2"/>
</dbReference>
<comment type="caution">
    <text evidence="2">The sequence shown here is derived from an EMBL/GenBank/DDBJ whole genome shotgun (WGS) entry which is preliminary data.</text>
</comment>
<dbReference type="GO" id="GO:0042834">
    <property type="term" value="F:peptidoglycan binding"/>
    <property type="evidence" value="ECO:0007669"/>
    <property type="project" value="InterPro"/>
</dbReference>
<evidence type="ECO:0000313" key="3">
    <source>
        <dbReference type="Proteomes" id="UP001207116"/>
    </source>
</evidence>
<evidence type="ECO:0000259" key="1">
    <source>
        <dbReference type="PROSITE" id="PS51724"/>
    </source>
</evidence>
<dbReference type="InterPro" id="IPR007730">
    <property type="entry name" value="SPOR-like_dom"/>
</dbReference>
<dbReference type="Pfam" id="PF05036">
    <property type="entry name" value="SPOR"/>
    <property type="match status" value="1"/>
</dbReference>
<dbReference type="InterPro" id="IPR040495">
    <property type="entry name" value="HU-CCDC81_bac_1"/>
</dbReference>
<dbReference type="Pfam" id="PF18175">
    <property type="entry name" value="HU-CCDC81_bac_2"/>
    <property type="match status" value="1"/>
</dbReference>
<dbReference type="Gene3D" id="3.30.70.1070">
    <property type="entry name" value="Sporulation related repeat"/>
    <property type="match status" value="1"/>
</dbReference>
<evidence type="ECO:0000313" key="2">
    <source>
        <dbReference type="EMBL" id="MCX2718585.1"/>
    </source>
</evidence>
<dbReference type="Proteomes" id="UP001207116">
    <property type="component" value="Unassembled WGS sequence"/>
</dbReference>
<dbReference type="AlphaFoldDB" id="A0AAE3MIU1"/>
<dbReference type="InterPro" id="IPR036680">
    <property type="entry name" value="SPOR-like_sf"/>
</dbReference>
<dbReference type="Pfam" id="PF18174">
    <property type="entry name" value="HU-CCDC81_bac_1"/>
    <property type="match status" value="1"/>
</dbReference>
<dbReference type="PROSITE" id="PS51724">
    <property type="entry name" value="SPOR"/>
    <property type="match status" value="1"/>
</dbReference>
<sequence length="322" mass="36358">MAPEQYIQELLYRYNCVVVPEFGAFLTQVKSAFIQKSTNTFHPPTKEISFNGQLSTNDGLLVSYMANAQEISYEDMLEKLMETVAVWKKELRDGKRLELAGIGKLWYNREGKIQFRPEDQVNYLTTSFGLASVVAPPVVREVLKEEVEALEEKIPFIITPEERNQGPSLRPLLKYAAVVLLALSAGVTGYRFYEENLDKNQIARTRAQEIVTRNIQEATFFNAKPVELPAVTLPVAKKKKAPAKSNTKMHHIIAGAFRVKANAEKKIRILKAKGYNSAYLGLSTYGLHQVTYGSFEDPQEALAELKDIRQKESPDAWLLSVK</sequence>
<accession>A0AAE3MIU1</accession>
<reference evidence="2" key="1">
    <citation type="submission" date="2022-11" db="EMBL/GenBank/DDBJ databases">
        <title>The characterization of three novel Bacteroidetes species and genomic analysis of their roles in tidal elemental geochemical cycles.</title>
        <authorList>
            <person name="Ma K.-J."/>
        </authorList>
    </citation>
    <scope>NUCLEOTIDE SEQUENCE</scope>
    <source>
        <strain evidence="2">M415</strain>
    </source>
</reference>
<gene>
    <name evidence="2" type="ORF">OO016_03125</name>
</gene>
<keyword evidence="3" id="KW-1185">Reference proteome</keyword>
<protein>
    <submittedName>
        <fullName evidence="2">SPOR domain-containing protein</fullName>
    </submittedName>
</protein>
<dbReference type="EMBL" id="JAPFQP010000001">
    <property type="protein sequence ID" value="MCX2718585.1"/>
    <property type="molecule type" value="Genomic_DNA"/>
</dbReference>
<feature type="domain" description="SPOR" evidence="1">
    <location>
        <begin position="244"/>
        <end position="321"/>
    </location>
</feature>
<proteinExistence type="predicted"/>
<organism evidence="2 3">
    <name type="scientific">Lentiprolixibacter aurantiacus</name>
    <dbReference type="NCBI Taxonomy" id="2993939"/>
    <lineage>
        <taxon>Bacteria</taxon>
        <taxon>Pseudomonadati</taxon>
        <taxon>Bacteroidota</taxon>
        <taxon>Flavobacteriia</taxon>
        <taxon>Flavobacteriales</taxon>
        <taxon>Flavobacteriaceae</taxon>
        <taxon>Lentiprolixibacter</taxon>
    </lineage>
</organism>